<reference evidence="2" key="1">
    <citation type="submission" date="2018-04" db="EMBL/GenBank/DDBJ databases">
        <authorList>
            <person name="Liu S."/>
            <person name="Wang Z."/>
            <person name="Li J."/>
        </authorList>
    </citation>
    <scope>NUCLEOTIDE SEQUENCE [LARGE SCALE GENOMIC DNA]</scope>
    <source>
        <strain evidence="2">S1194</strain>
    </source>
</reference>
<accession>A0A2U1T0T2</accession>
<evidence type="ECO:0000313" key="2">
    <source>
        <dbReference type="Proteomes" id="UP000244978"/>
    </source>
</evidence>
<dbReference type="EMBL" id="QEEX01000001">
    <property type="protein sequence ID" value="PWB97480.1"/>
    <property type="molecule type" value="Genomic_DNA"/>
</dbReference>
<name>A0A2U1T0T2_9MICO</name>
<organism evidence="1 2">
    <name type="scientific">Homoserinimonas hongtaonis</name>
    <dbReference type="NCBI Taxonomy" id="2079791"/>
    <lineage>
        <taxon>Bacteria</taxon>
        <taxon>Bacillati</taxon>
        <taxon>Actinomycetota</taxon>
        <taxon>Actinomycetes</taxon>
        <taxon>Micrococcales</taxon>
        <taxon>Microbacteriaceae</taxon>
        <taxon>Homoserinimonas</taxon>
    </lineage>
</organism>
<keyword evidence="2" id="KW-1185">Reference proteome</keyword>
<dbReference type="AlphaFoldDB" id="A0A2U1T0T2"/>
<proteinExistence type="predicted"/>
<protein>
    <submittedName>
        <fullName evidence="1">Uncharacterized protein</fullName>
    </submittedName>
</protein>
<comment type="caution">
    <text evidence="1">The sequence shown here is derived from an EMBL/GenBank/DDBJ whole genome shotgun (WGS) entry which is preliminary data.</text>
</comment>
<sequence length="223" mass="24457">MGDVMTVSVSIDSARWLVIPHTFPSESGDTVREWEDQVVSQMREAWDGALTAQLEPLVRGALQHAVARVEPDDSLTLQFWPGASVVNAIVHIVAGTFGQEPQRRVIPLDDGPFVTEPQSIPFESKTLGTGVESAALLALDDEPPYTVGVLNYLFESEVGYVYVGVDPTLPHLIGLMRDSLRDVVHTIQVDTEDGREWGRASVDMEVLQKPAETWEFDTSGAIS</sequence>
<dbReference type="Proteomes" id="UP000244978">
    <property type="component" value="Unassembled WGS sequence"/>
</dbReference>
<gene>
    <name evidence="1" type="ORF">DF220_06280</name>
</gene>
<evidence type="ECO:0000313" key="1">
    <source>
        <dbReference type="EMBL" id="PWB97480.1"/>
    </source>
</evidence>